<dbReference type="PRINTS" id="PR01241">
    <property type="entry name" value="GPROTEINAFNG"/>
</dbReference>
<dbReference type="GO" id="GO:0005737">
    <property type="term" value="C:cytoplasm"/>
    <property type="evidence" value="ECO:0007669"/>
    <property type="project" value="TreeGrafter"/>
</dbReference>
<dbReference type="SMART" id="SM00275">
    <property type="entry name" value="G_alpha"/>
    <property type="match status" value="1"/>
</dbReference>
<dbReference type="GO" id="GO:0031683">
    <property type="term" value="F:G-protein beta/gamma-subunit complex binding"/>
    <property type="evidence" value="ECO:0007669"/>
    <property type="project" value="InterPro"/>
</dbReference>
<dbReference type="PANTHER" id="PTHR10218:SF369">
    <property type="entry name" value="GUANINE NUCLEOTIDE-BINDING PROTEIN ALPHA-2 SUBUNIT"/>
    <property type="match status" value="1"/>
</dbReference>
<name>A0A167P4S7_PHYB8</name>
<evidence type="ECO:0000313" key="12">
    <source>
        <dbReference type="Proteomes" id="UP000077315"/>
    </source>
</evidence>
<evidence type="ECO:0000256" key="8">
    <source>
        <dbReference type="ARBA" id="ARBA00023288"/>
    </source>
</evidence>
<dbReference type="FunFam" id="1.10.400.10:FF:000007">
    <property type="entry name" value="Guanine nucleotide-binding protein subunit alpha"/>
    <property type="match status" value="1"/>
</dbReference>
<keyword evidence="5 9" id="KW-0342">GTP-binding</keyword>
<keyword evidence="12" id="KW-1185">Reference proteome</keyword>
<evidence type="ECO:0008006" key="13">
    <source>
        <dbReference type="Google" id="ProtNLM"/>
    </source>
</evidence>
<dbReference type="RefSeq" id="XP_018295286.1">
    <property type="nucleotide sequence ID" value="XM_018443412.1"/>
</dbReference>
<keyword evidence="7" id="KW-0807">Transducer</keyword>
<keyword evidence="4 10" id="KW-0460">Magnesium</keyword>
<dbReference type="AlphaFoldDB" id="A0A167P4S7"/>
<dbReference type="FunFam" id="3.40.50.300:FF:000692">
    <property type="entry name" value="Guanine nucleotide-binding protein subunit alpha"/>
    <property type="match status" value="1"/>
</dbReference>
<dbReference type="Pfam" id="PF00503">
    <property type="entry name" value="G-alpha"/>
    <property type="match status" value="1"/>
</dbReference>
<feature type="binding site" evidence="10">
    <location>
        <position position="47"/>
    </location>
    <ligand>
        <name>Mg(2+)</name>
        <dbReference type="ChEBI" id="CHEBI:18420"/>
    </ligand>
</feature>
<dbReference type="GO" id="GO:0007189">
    <property type="term" value="P:adenylate cyclase-activating G protein-coupled receptor signaling pathway"/>
    <property type="evidence" value="ECO:0007669"/>
    <property type="project" value="TreeGrafter"/>
</dbReference>
<keyword evidence="6" id="KW-0564">Palmitate</keyword>
<proteinExistence type="predicted"/>
<feature type="binding site" evidence="9">
    <location>
        <begin position="181"/>
        <end position="187"/>
    </location>
    <ligand>
        <name>GTP</name>
        <dbReference type="ChEBI" id="CHEBI:37565"/>
    </ligand>
</feature>
<reference evidence="12" key="1">
    <citation type="submission" date="2015-06" db="EMBL/GenBank/DDBJ databases">
        <title>Expansion of signal transduction pathways in fungi by whole-genome duplication.</title>
        <authorList>
            <consortium name="DOE Joint Genome Institute"/>
            <person name="Corrochano L.M."/>
            <person name="Kuo A."/>
            <person name="Marcet-Houben M."/>
            <person name="Polaino S."/>
            <person name="Salamov A."/>
            <person name="Villalobos J.M."/>
            <person name="Alvarez M.I."/>
            <person name="Avalos J."/>
            <person name="Benito E.P."/>
            <person name="Benoit I."/>
            <person name="Burger G."/>
            <person name="Camino L.P."/>
            <person name="Canovas D."/>
            <person name="Cerda-Olmedo E."/>
            <person name="Cheng J.-F."/>
            <person name="Dominguez A."/>
            <person name="Elias M."/>
            <person name="Eslava A.P."/>
            <person name="Glaser F."/>
            <person name="Grimwood J."/>
            <person name="Gutierrez G."/>
            <person name="Heitman J."/>
            <person name="Henrissat B."/>
            <person name="Iturriaga E.A."/>
            <person name="Lang B.F."/>
            <person name="Lavin J.L."/>
            <person name="Lee S."/>
            <person name="Li W."/>
            <person name="Lindquist E."/>
            <person name="Lopez-Garcia S."/>
            <person name="Luque E.M."/>
            <person name="Marcos A.T."/>
            <person name="Martin J."/>
            <person name="McCluskey K."/>
            <person name="Medina H.R."/>
            <person name="Miralles-Duran A."/>
            <person name="Miyazaki A."/>
            <person name="Munoz-Torres E."/>
            <person name="Oguiza J.A."/>
            <person name="Ohm R."/>
            <person name="Olmedo M."/>
            <person name="Orejas M."/>
            <person name="Ortiz-Castellanos L."/>
            <person name="Pisabarro A.G."/>
            <person name="Rodriguez-Romero J."/>
            <person name="Ruiz-Herrera J."/>
            <person name="Ruiz-Vazquez R."/>
            <person name="Sanz C."/>
            <person name="Schackwitz W."/>
            <person name="Schmutz J."/>
            <person name="Shahriari M."/>
            <person name="Shelest E."/>
            <person name="Silva-Franco F."/>
            <person name="Soanes D."/>
            <person name="Syed K."/>
            <person name="Tagua V.G."/>
            <person name="Talbot N.J."/>
            <person name="Thon M."/>
            <person name="De vries R.P."/>
            <person name="Wiebenga A."/>
            <person name="Yadav J.S."/>
            <person name="Braun E.L."/>
            <person name="Baker S."/>
            <person name="Garre V."/>
            <person name="Horwitz B."/>
            <person name="Torres-Martinez S."/>
            <person name="Idnurm A."/>
            <person name="Herrera-Estrella A."/>
            <person name="Gabaldon T."/>
            <person name="Grigoriev I.V."/>
        </authorList>
    </citation>
    <scope>NUCLEOTIDE SEQUENCE [LARGE SCALE GENOMIC DNA]</scope>
    <source>
        <strain evidence="12">NRRL 1555(-)</strain>
    </source>
</reference>
<evidence type="ECO:0000256" key="7">
    <source>
        <dbReference type="ARBA" id="ARBA00023224"/>
    </source>
</evidence>
<evidence type="ECO:0000313" key="11">
    <source>
        <dbReference type="EMBL" id="OAD77246.1"/>
    </source>
</evidence>
<dbReference type="GO" id="GO:0005525">
    <property type="term" value="F:GTP binding"/>
    <property type="evidence" value="ECO:0007669"/>
    <property type="project" value="UniProtKB-KW"/>
</dbReference>
<dbReference type="PROSITE" id="PS51882">
    <property type="entry name" value="G_ALPHA"/>
    <property type="match status" value="1"/>
</dbReference>
<evidence type="ECO:0000256" key="5">
    <source>
        <dbReference type="ARBA" id="ARBA00023134"/>
    </source>
</evidence>
<dbReference type="VEuPathDB" id="FungiDB:PHYBLDRAFT_79016"/>
<feature type="binding site" evidence="10">
    <location>
        <position position="187"/>
    </location>
    <ligand>
        <name>Mg(2+)</name>
        <dbReference type="ChEBI" id="CHEBI:18420"/>
    </ligand>
</feature>
<dbReference type="GeneID" id="29004317"/>
<evidence type="ECO:0000256" key="9">
    <source>
        <dbReference type="PIRSR" id="PIRSR601019-1"/>
    </source>
</evidence>
<dbReference type="InterPro" id="IPR027417">
    <property type="entry name" value="P-loop_NTPase"/>
</dbReference>
<feature type="binding site" evidence="9">
    <location>
        <begin position="43"/>
        <end position="48"/>
    </location>
    <ligand>
        <name>GTP</name>
        <dbReference type="ChEBI" id="CHEBI:37565"/>
    </ligand>
</feature>
<keyword evidence="2 10" id="KW-0479">Metal-binding</keyword>
<protein>
    <recommendedName>
        <fullName evidence="13">G protein alpha subunit</fullName>
    </recommendedName>
</protein>
<dbReference type="GO" id="GO:0046872">
    <property type="term" value="F:metal ion binding"/>
    <property type="evidence" value="ECO:0007669"/>
    <property type="project" value="UniProtKB-KW"/>
</dbReference>
<feature type="binding site" evidence="9">
    <location>
        <position position="330"/>
    </location>
    <ligand>
        <name>GTP</name>
        <dbReference type="ChEBI" id="CHEBI:37565"/>
    </ligand>
</feature>
<keyword evidence="3 9" id="KW-0547">Nucleotide-binding</keyword>
<dbReference type="PRINTS" id="PR00318">
    <property type="entry name" value="GPROTEINA"/>
</dbReference>
<dbReference type="CDD" id="cd00066">
    <property type="entry name" value="G-alpha"/>
    <property type="match status" value="1"/>
</dbReference>
<gene>
    <name evidence="11" type="ORF">PHYBLDRAFT_79016</name>
</gene>
<dbReference type="SUPFAM" id="SSF47895">
    <property type="entry name" value="Transducin (alpha subunit), insertion domain"/>
    <property type="match status" value="1"/>
</dbReference>
<dbReference type="OrthoDB" id="5817230at2759"/>
<evidence type="ECO:0000256" key="1">
    <source>
        <dbReference type="ARBA" id="ARBA00022707"/>
    </source>
</evidence>
<dbReference type="SUPFAM" id="SSF52540">
    <property type="entry name" value="P-loop containing nucleoside triphosphate hydrolases"/>
    <property type="match status" value="1"/>
</dbReference>
<feature type="binding site" evidence="9">
    <location>
        <begin position="206"/>
        <end position="210"/>
    </location>
    <ligand>
        <name>GTP</name>
        <dbReference type="ChEBI" id="CHEBI:37565"/>
    </ligand>
</feature>
<dbReference type="InterPro" id="IPR001019">
    <property type="entry name" value="Gprotein_alpha_su"/>
</dbReference>
<dbReference type="GO" id="GO:0003924">
    <property type="term" value="F:GTPase activity"/>
    <property type="evidence" value="ECO:0007669"/>
    <property type="project" value="InterPro"/>
</dbReference>
<dbReference type="GO" id="GO:0005834">
    <property type="term" value="C:heterotrimeric G-protein complex"/>
    <property type="evidence" value="ECO:0007669"/>
    <property type="project" value="InterPro"/>
</dbReference>
<evidence type="ECO:0000256" key="4">
    <source>
        <dbReference type="ARBA" id="ARBA00022842"/>
    </source>
</evidence>
<dbReference type="PANTHER" id="PTHR10218">
    <property type="entry name" value="GTP-BINDING PROTEIN ALPHA SUBUNIT"/>
    <property type="match status" value="1"/>
</dbReference>
<dbReference type="InterPro" id="IPR011025">
    <property type="entry name" value="GproteinA_insert"/>
</dbReference>
<dbReference type="GO" id="GO:0010255">
    <property type="term" value="P:glucose mediated signaling pathway"/>
    <property type="evidence" value="ECO:0007669"/>
    <property type="project" value="UniProtKB-ARBA"/>
</dbReference>
<dbReference type="FunCoup" id="A0A167P4S7">
    <property type="interactions" value="172"/>
</dbReference>
<dbReference type="Gene3D" id="3.40.50.300">
    <property type="entry name" value="P-loop containing nucleotide triphosphate hydrolases"/>
    <property type="match status" value="1"/>
</dbReference>
<dbReference type="Gene3D" id="1.10.400.10">
    <property type="entry name" value="GI Alpha 1, domain 2-like"/>
    <property type="match status" value="1"/>
</dbReference>
<dbReference type="GO" id="GO:0001664">
    <property type="term" value="F:G protein-coupled receptor binding"/>
    <property type="evidence" value="ECO:0007669"/>
    <property type="project" value="InterPro"/>
</dbReference>
<dbReference type="InterPro" id="IPR002975">
    <property type="entry name" value="Fungi_Gprotein_alpha"/>
</dbReference>
<evidence type="ECO:0000256" key="3">
    <source>
        <dbReference type="ARBA" id="ARBA00022741"/>
    </source>
</evidence>
<feature type="binding site" evidence="9">
    <location>
        <begin position="156"/>
        <end position="157"/>
    </location>
    <ligand>
        <name>GTP</name>
        <dbReference type="ChEBI" id="CHEBI:37565"/>
    </ligand>
</feature>
<keyword evidence="1" id="KW-0519">Myristate</keyword>
<evidence type="ECO:0000256" key="6">
    <source>
        <dbReference type="ARBA" id="ARBA00023139"/>
    </source>
</evidence>
<organism evidence="11 12">
    <name type="scientific">Phycomyces blakesleeanus (strain ATCC 8743b / DSM 1359 / FGSC 10004 / NBRC 33097 / NRRL 1555)</name>
    <dbReference type="NCBI Taxonomy" id="763407"/>
    <lineage>
        <taxon>Eukaryota</taxon>
        <taxon>Fungi</taxon>
        <taxon>Fungi incertae sedis</taxon>
        <taxon>Mucoromycota</taxon>
        <taxon>Mucoromycotina</taxon>
        <taxon>Mucoromycetes</taxon>
        <taxon>Mucorales</taxon>
        <taxon>Phycomycetaceae</taxon>
        <taxon>Phycomyces</taxon>
    </lineage>
</organism>
<feature type="binding site" evidence="9">
    <location>
        <begin position="275"/>
        <end position="278"/>
    </location>
    <ligand>
        <name>GTP</name>
        <dbReference type="ChEBI" id="CHEBI:37565"/>
    </ligand>
</feature>
<dbReference type="FunFam" id="3.40.50.300:FF:000181">
    <property type="entry name" value="Guanine nucleotide-binding protein subunit alpha"/>
    <property type="match status" value="1"/>
</dbReference>
<accession>A0A167P4S7</accession>
<keyword evidence="8" id="KW-0449">Lipoprotein</keyword>
<dbReference type="GO" id="GO:0032502">
    <property type="term" value="P:developmental process"/>
    <property type="evidence" value="ECO:0007669"/>
    <property type="project" value="UniProtKB-ARBA"/>
</dbReference>
<dbReference type="STRING" id="763407.A0A167P4S7"/>
<evidence type="ECO:0000256" key="2">
    <source>
        <dbReference type="ARBA" id="ARBA00022723"/>
    </source>
</evidence>
<dbReference type="Proteomes" id="UP000077315">
    <property type="component" value="Unassembled WGS sequence"/>
</dbReference>
<evidence type="ECO:0000256" key="10">
    <source>
        <dbReference type="PIRSR" id="PIRSR601019-2"/>
    </source>
</evidence>
<sequence>MGLCLSSEERAERNHSKSIDRTIKKDGVKLRMECKILLLGSGESGKSTIVKQMKVIHQNGYTEDELYTWRSTVYKNIIESAQAIVAAINKYEYEYQNEKNKASRVCHAERIASYLLGNNTNVVLDKEIVIAINCIWTDEAVAKLLDQESSGFYLMDSASYFFDEIKRIGESDYLPTTQDVLQARSKTTGITETRFSADTFNIHMFDVGGQRSERKKWIHCFEAVTTIIFCVSLSEYDQTLLEESRQNRMMESLVLFESVINSRWFIHTSIVLLLNKVDVLKAKLPKVPLERYFPDYKGGKDYLSAARYFDWRFKQTNRANLRIYTHCTQATSTSNIRVVFHAIKETTLRNSLRESGML</sequence>
<dbReference type="InParanoid" id="A0A167P4S7"/>
<dbReference type="EMBL" id="KV440975">
    <property type="protein sequence ID" value="OAD77246.1"/>
    <property type="molecule type" value="Genomic_DNA"/>
</dbReference>